<dbReference type="AlphaFoldDB" id="A0A072TVJ8"/>
<dbReference type="HOGENOM" id="CLU_1734227_0_0_1"/>
<feature type="compositionally biased region" description="Basic residues" evidence="1">
    <location>
        <begin position="1"/>
        <end position="12"/>
    </location>
</feature>
<evidence type="ECO:0008006" key="5">
    <source>
        <dbReference type="Google" id="ProtNLM"/>
    </source>
</evidence>
<sequence length="151" mass="17471">MSVVRLRKRKATQPKDRGRDMSRVSKRHGGLAQVKGNTDRGCWGFFNSTAVDRHGTCSNKKLNSRGQVYGFVRFLNVKNKDKLAQALNNVWIGEHRVWASEARYDRLVQLDVENRDSINGIRSGWKDEEVRPVVNTHGECRVIFRRSRLFD</sequence>
<name>A0A072TVJ8_MEDTR</name>
<dbReference type="Proteomes" id="UP000002051">
    <property type="component" value="Unassembled WGS sequence"/>
</dbReference>
<feature type="compositionally biased region" description="Basic and acidic residues" evidence="1">
    <location>
        <begin position="13"/>
        <end position="23"/>
    </location>
</feature>
<proteinExistence type="predicted"/>
<accession>A0A072TVJ8</accession>
<keyword evidence="4" id="KW-1185">Reference proteome</keyword>
<dbReference type="SUPFAM" id="SSF54928">
    <property type="entry name" value="RNA-binding domain, RBD"/>
    <property type="match status" value="1"/>
</dbReference>
<gene>
    <name evidence="2" type="ORF">MTR_0007s0010</name>
</gene>
<reference evidence="3" key="3">
    <citation type="submission" date="2015-06" db="UniProtKB">
        <authorList>
            <consortium name="EnsemblPlants"/>
        </authorList>
    </citation>
    <scope>IDENTIFICATION</scope>
    <source>
        <strain evidence="3">cv. Jemalong A17</strain>
    </source>
</reference>
<reference evidence="2 4" key="2">
    <citation type="journal article" date="2014" name="BMC Genomics">
        <title>An improved genome release (version Mt4.0) for the model legume Medicago truncatula.</title>
        <authorList>
            <person name="Tang H."/>
            <person name="Krishnakumar V."/>
            <person name="Bidwell S."/>
            <person name="Rosen B."/>
            <person name="Chan A."/>
            <person name="Zhou S."/>
            <person name="Gentzbittel L."/>
            <person name="Childs K.L."/>
            <person name="Yandell M."/>
            <person name="Gundlach H."/>
            <person name="Mayer K.F."/>
            <person name="Schwartz D.C."/>
            <person name="Town C.D."/>
        </authorList>
    </citation>
    <scope>GENOME REANNOTATION</scope>
    <source>
        <strain evidence="2">A17</strain>
        <strain evidence="3 4">cv. Jemalong A17</strain>
    </source>
</reference>
<dbReference type="EMBL" id="KL402732">
    <property type="protein sequence ID" value="KEH17565.1"/>
    <property type="molecule type" value="Genomic_DNA"/>
</dbReference>
<evidence type="ECO:0000313" key="2">
    <source>
        <dbReference type="EMBL" id="KEH17565.1"/>
    </source>
</evidence>
<dbReference type="EnsemblPlants" id="KEH17565">
    <property type="protein sequence ID" value="KEH17565"/>
    <property type="gene ID" value="MTR_0007s0010"/>
</dbReference>
<dbReference type="InterPro" id="IPR035979">
    <property type="entry name" value="RBD_domain_sf"/>
</dbReference>
<feature type="region of interest" description="Disordered" evidence="1">
    <location>
        <begin position="1"/>
        <end position="32"/>
    </location>
</feature>
<evidence type="ECO:0000256" key="1">
    <source>
        <dbReference type="SAM" id="MobiDB-lite"/>
    </source>
</evidence>
<protein>
    <recommendedName>
        <fullName evidence="5">RRM domain-containing protein</fullName>
    </recommendedName>
</protein>
<evidence type="ECO:0000313" key="4">
    <source>
        <dbReference type="Proteomes" id="UP000002051"/>
    </source>
</evidence>
<reference evidence="2 4" key="1">
    <citation type="journal article" date="2011" name="Nature">
        <title>The Medicago genome provides insight into the evolution of rhizobial symbioses.</title>
        <authorList>
            <person name="Young N.D."/>
            <person name="Debelle F."/>
            <person name="Oldroyd G.E."/>
            <person name="Geurts R."/>
            <person name="Cannon S.B."/>
            <person name="Udvardi M.K."/>
            <person name="Benedito V.A."/>
            <person name="Mayer K.F."/>
            <person name="Gouzy J."/>
            <person name="Schoof H."/>
            <person name="Van de Peer Y."/>
            <person name="Proost S."/>
            <person name="Cook D.R."/>
            <person name="Meyers B.C."/>
            <person name="Spannagl M."/>
            <person name="Cheung F."/>
            <person name="De Mita S."/>
            <person name="Krishnakumar V."/>
            <person name="Gundlach H."/>
            <person name="Zhou S."/>
            <person name="Mudge J."/>
            <person name="Bharti A.K."/>
            <person name="Murray J.D."/>
            <person name="Naoumkina M.A."/>
            <person name="Rosen B."/>
            <person name="Silverstein K.A."/>
            <person name="Tang H."/>
            <person name="Rombauts S."/>
            <person name="Zhao P.X."/>
            <person name="Zhou P."/>
            <person name="Barbe V."/>
            <person name="Bardou P."/>
            <person name="Bechner M."/>
            <person name="Bellec A."/>
            <person name="Berger A."/>
            <person name="Berges H."/>
            <person name="Bidwell S."/>
            <person name="Bisseling T."/>
            <person name="Choisne N."/>
            <person name="Couloux A."/>
            <person name="Denny R."/>
            <person name="Deshpande S."/>
            <person name="Dai X."/>
            <person name="Doyle J.J."/>
            <person name="Dudez A.M."/>
            <person name="Farmer A.D."/>
            <person name="Fouteau S."/>
            <person name="Franken C."/>
            <person name="Gibelin C."/>
            <person name="Gish J."/>
            <person name="Goldstein S."/>
            <person name="Gonzalez A.J."/>
            <person name="Green P.J."/>
            <person name="Hallab A."/>
            <person name="Hartog M."/>
            <person name="Hua A."/>
            <person name="Humphray S.J."/>
            <person name="Jeong D.H."/>
            <person name="Jing Y."/>
            <person name="Jocker A."/>
            <person name="Kenton S.M."/>
            <person name="Kim D.J."/>
            <person name="Klee K."/>
            <person name="Lai H."/>
            <person name="Lang C."/>
            <person name="Lin S."/>
            <person name="Macmil S.L."/>
            <person name="Magdelenat G."/>
            <person name="Matthews L."/>
            <person name="McCorrison J."/>
            <person name="Monaghan E.L."/>
            <person name="Mun J.H."/>
            <person name="Najar F.Z."/>
            <person name="Nicholson C."/>
            <person name="Noirot C."/>
            <person name="O'Bleness M."/>
            <person name="Paule C.R."/>
            <person name="Poulain J."/>
            <person name="Prion F."/>
            <person name="Qin B."/>
            <person name="Qu C."/>
            <person name="Retzel E.F."/>
            <person name="Riddle C."/>
            <person name="Sallet E."/>
            <person name="Samain S."/>
            <person name="Samson N."/>
            <person name="Sanders I."/>
            <person name="Saurat O."/>
            <person name="Scarpelli C."/>
            <person name="Schiex T."/>
            <person name="Segurens B."/>
            <person name="Severin A.J."/>
            <person name="Sherrier D.J."/>
            <person name="Shi R."/>
            <person name="Sims S."/>
            <person name="Singer S.R."/>
            <person name="Sinharoy S."/>
            <person name="Sterck L."/>
            <person name="Viollet A."/>
            <person name="Wang B.B."/>
            <person name="Wang K."/>
            <person name="Wang M."/>
            <person name="Wang X."/>
            <person name="Warfsmann J."/>
            <person name="Weissenbach J."/>
            <person name="White D.D."/>
            <person name="White J.D."/>
            <person name="Wiley G.B."/>
            <person name="Wincker P."/>
            <person name="Xing Y."/>
            <person name="Yang L."/>
            <person name="Yao Z."/>
            <person name="Ying F."/>
            <person name="Zhai J."/>
            <person name="Zhou L."/>
            <person name="Zuber A."/>
            <person name="Denarie J."/>
            <person name="Dixon R.A."/>
            <person name="May G.D."/>
            <person name="Schwartz D.C."/>
            <person name="Rogers J."/>
            <person name="Quetier F."/>
            <person name="Town C.D."/>
            <person name="Roe B.A."/>
        </authorList>
    </citation>
    <scope>NUCLEOTIDE SEQUENCE [LARGE SCALE GENOMIC DNA]</scope>
    <source>
        <strain evidence="2">A17</strain>
        <strain evidence="3 4">cv. Jemalong A17</strain>
    </source>
</reference>
<dbReference type="GO" id="GO:0003676">
    <property type="term" value="F:nucleic acid binding"/>
    <property type="evidence" value="ECO:0007669"/>
    <property type="project" value="InterPro"/>
</dbReference>
<evidence type="ECO:0000313" key="3">
    <source>
        <dbReference type="EnsemblPlants" id="KEH17565"/>
    </source>
</evidence>
<organism evidence="2 4">
    <name type="scientific">Medicago truncatula</name>
    <name type="common">Barrel medic</name>
    <name type="synonym">Medicago tribuloides</name>
    <dbReference type="NCBI Taxonomy" id="3880"/>
    <lineage>
        <taxon>Eukaryota</taxon>
        <taxon>Viridiplantae</taxon>
        <taxon>Streptophyta</taxon>
        <taxon>Embryophyta</taxon>
        <taxon>Tracheophyta</taxon>
        <taxon>Spermatophyta</taxon>
        <taxon>Magnoliopsida</taxon>
        <taxon>eudicotyledons</taxon>
        <taxon>Gunneridae</taxon>
        <taxon>Pentapetalae</taxon>
        <taxon>rosids</taxon>
        <taxon>fabids</taxon>
        <taxon>Fabales</taxon>
        <taxon>Fabaceae</taxon>
        <taxon>Papilionoideae</taxon>
        <taxon>50 kb inversion clade</taxon>
        <taxon>NPAAA clade</taxon>
        <taxon>Hologalegina</taxon>
        <taxon>IRL clade</taxon>
        <taxon>Trifolieae</taxon>
        <taxon>Medicago</taxon>
    </lineage>
</organism>